<dbReference type="NCBIfam" id="TIGR00444">
    <property type="entry name" value="mazG"/>
    <property type="match status" value="1"/>
</dbReference>
<organism evidence="4 5">
    <name type="scientific">Heliophilum fasciatum</name>
    <dbReference type="NCBI Taxonomy" id="35700"/>
    <lineage>
        <taxon>Bacteria</taxon>
        <taxon>Bacillati</taxon>
        <taxon>Bacillota</taxon>
        <taxon>Clostridia</taxon>
        <taxon>Eubacteriales</taxon>
        <taxon>Heliobacteriaceae</taxon>
        <taxon>Heliophilum</taxon>
    </lineage>
</organism>
<evidence type="ECO:0000313" key="5">
    <source>
        <dbReference type="Proteomes" id="UP000294813"/>
    </source>
</evidence>
<dbReference type="GO" id="GO:0008168">
    <property type="term" value="F:methyltransferase activity"/>
    <property type="evidence" value="ECO:0007669"/>
    <property type="project" value="UniProtKB-KW"/>
</dbReference>
<dbReference type="InterPro" id="IPR024180">
    <property type="entry name" value="Tetrapyrrole_Mease/MazG_pred"/>
</dbReference>
<dbReference type="InterPro" id="IPR048011">
    <property type="entry name" value="NTP-PPase_MazG-like_C"/>
</dbReference>
<dbReference type="GO" id="GO:0047429">
    <property type="term" value="F:nucleoside triphosphate diphosphatase activity"/>
    <property type="evidence" value="ECO:0007669"/>
    <property type="project" value="InterPro"/>
</dbReference>
<dbReference type="FunFam" id="1.10.287.1080:FF:000001">
    <property type="entry name" value="Nucleoside triphosphate pyrophosphohydrolase"/>
    <property type="match status" value="1"/>
</dbReference>
<dbReference type="InterPro" id="IPR004518">
    <property type="entry name" value="MazG-like_dom"/>
</dbReference>
<dbReference type="InterPro" id="IPR035996">
    <property type="entry name" value="4pyrrol_Methylase_sf"/>
</dbReference>
<feature type="compositionally biased region" description="Basic and acidic residues" evidence="1">
    <location>
        <begin position="232"/>
        <end position="251"/>
    </location>
</feature>
<dbReference type="InterPro" id="IPR011551">
    <property type="entry name" value="NTP_PyrPHydrolase_MazG"/>
</dbReference>
<dbReference type="GO" id="GO:0032259">
    <property type="term" value="P:methylation"/>
    <property type="evidence" value="ECO:0007669"/>
    <property type="project" value="UniProtKB-KW"/>
</dbReference>
<evidence type="ECO:0000313" key="4">
    <source>
        <dbReference type="EMBL" id="TCP68445.1"/>
    </source>
</evidence>
<dbReference type="RefSeq" id="WP_131918041.1">
    <property type="nucleotide sequence ID" value="NZ_JAOQNU010000003.1"/>
</dbReference>
<dbReference type="GO" id="GO:0046047">
    <property type="term" value="P:TTP catabolic process"/>
    <property type="evidence" value="ECO:0007669"/>
    <property type="project" value="TreeGrafter"/>
</dbReference>
<dbReference type="PIRSF" id="PIRSF002845">
    <property type="entry name" value="Ttrprl_mtas_MazG"/>
    <property type="match status" value="1"/>
</dbReference>
<name>A0A4R2SB74_9FIRM</name>
<keyword evidence="4" id="KW-0808">Transferase</keyword>
<comment type="caution">
    <text evidence="4">The sequence shown here is derived from an EMBL/GenBank/DDBJ whole genome shotgun (WGS) entry which is preliminary data.</text>
</comment>
<evidence type="ECO:0000259" key="3">
    <source>
        <dbReference type="Pfam" id="PF03819"/>
    </source>
</evidence>
<gene>
    <name evidence="4" type="ORF">EDD73_10376</name>
</gene>
<evidence type="ECO:0000256" key="1">
    <source>
        <dbReference type="SAM" id="MobiDB-lite"/>
    </source>
</evidence>
<protein>
    <submittedName>
        <fullName evidence="4">Tetrapyrrole methylase family protein/MazG family protein</fullName>
    </submittedName>
</protein>
<dbReference type="InterPro" id="IPR048015">
    <property type="entry name" value="NTP-PPase_MazG-like_N"/>
</dbReference>
<accession>A0A4R2SB74</accession>
<dbReference type="PANTHER" id="PTHR30522">
    <property type="entry name" value="NUCLEOSIDE TRIPHOSPHATE PYROPHOSPHOHYDROLASE"/>
    <property type="match status" value="1"/>
</dbReference>
<dbReference type="AlphaFoldDB" id="A0A4R2SB74"/>
<dbReference type="InterPro" id="IPR000878">
    <property type="entry name" value="4pyrrol_Mease"/>
</dbReference>
<dbReference type="NCBIfam" id="NF007113">
    <property type="entry name" value="PRK09562.1"/>
    <property type="match status" value="1"/>
</dbReference>
<dbReference type="InterPro" id="IPR035013">
    <property type="entry name" value="YabN_N"/>
</dbReference>
<dbReference type="Gene3D" id="1.10.287.1080">
    <property type="entry name" value="MazG-like"/>
    <property type="match status" value="2"/>
</dbReference>
<feature type="domain" description="NTP pyrophosphohydrolase MazG-like" evidence="3">
    <location>
        <begin position="421"/>
        <end position="478"/>
    </location>
</feature>
<dbReference type="FunFam" id="1.10.287.1080:FF:000003">
    <property type="entry name" value="Nucleoside triphosphate pyrophosphohydrolase"/>
    <property type="match status" value="1"/>
</dbReference>
<feature type="domain" description="NTP pyrophosphohydrolase MazG-like" evidence="3">
    <location>
        <begin position="282"/>
        <end position="355"/>
    </location>
</feature>
<keyword evidence="5" id="KW-1185">Reference proteome</keyword>
<dbReference type="GO" id="GO:0046081">
    <property type="term" value="P:dUTP catabolic process"/>
    <property type="evidence" value="ECO:0007669"/>
    <property type="project" value="TreeGrafter"/>
</dbReference>
<feature type="domain" description="Tetrapyrrole methylase" evidence="2">
    <location>
        <begin position="5"/>
        <end position="207"/>
    </location>
</feature>
<feature type="region of interest" description="Disordered" evidence="1">
    <location>
        <begin position="231"/>
        <end position="258"/>
    </location>
</feature>
<dbReference type="CDD" id="cd11528">
    <property type="entry name" value="NTP-PPase_MazG_Nterm"/>
    <property type="match status" value="1"/>
</dbReference>
<dbReference type="GO" id="GO:0006950">
    <property type="term" value="P:response to stress"/>
    <property type="evidence" value="ECO:0007669"/>
    <property type="project" value="UniProtKB-ARBA"/>
</dbReference>
<dbReference type="OrthoDB" id="9808939at2"/>
<dbReference type="Pfam" id="PF03819">
    <property type="entry name" value="MazG"/>
    <property type="match status" value="2"/>
</dbReference>
<dbReference type="PANTHER" id="PTHR30522:SF0">
    <property type="entry name" value="NUCLEOSIDE TRIPHOSPHATE PYROPHOSPHOHYDROLASE"/>
    <property type="match status" value="1"/>
</dbReference>
<dbReference type="CDD" id="cd11723">
    <property type="entry name" value="YabN_N_like"/>
    <property type="match status" value="1"/>
</dbReference>
<evidence type="ECO:0000259" key="2">
    <source>
        <dbReference type="Pfam" id="PF00590"/>
    </source>
</evidence>
<dbReference type="CDD" id="cd11529">
    <property type="entry name" value="NTP-PPase_MazG_Cterm"/>
    <property type="match status" value="1"/>
</dbReference>
<sequence>MGAHIQVVGLGAGDPGHLTLAGWQAIQKAERLILRTQVHPTVAYLQQAGIHFETFDHLYDEASSFAELYPQMVEALMEAASAGSLVFAVPGHPCVGEKTVELLVEAASAAGVTVEIIPGLSFLEALYPLVGVDPSQGLLVLDALDLSPLDLSPRHDTVVTQVFSRPVASELKLTLMEVYPDEYPITVVRAAGVPGLEKVCAVALFELDRLSWIDHLTSVFIPAQVAAMTGERSPEAWESGQDHSDKDKEQDQDQGQGTPLNRLMEVMRCLLGPEGCPWDREQTHQSLKPYLLEEAYEVLDAIDEGNDEHLTEELGDVLLQVVFHGVIAEQRGAFAVDDVIRAITEKMLRRHPHVFADATVSGAEEVVTNWDMIKRQEKGAVPESVLGKIPASWPALQRAQKIQAKAARVGFDWPDAEGPRAKVLEEWQELLEAIERNDQAHMREELGDLLFAVVNLARFLQVHPEEALHRTVDKFVRRFQGIEGLLRQEKRSWEDCTLAQLDEYWDKVKQEERQRH</sequence>
<dbReference type="GO" id="GO:0046052">
    <property type="term" value="P:UTP catabolic process"/>
    <property type="evidence" value="ECO:0007669"/>
    <property type="project" value="TreeGrafter"/>
</dbReference>
<dbReference type="GO" id="GO:0046061">
    <property type="term" value="P:dATP catabolic process"/>
    <property type="evidence" value="ECO:0007669"/>
    <property type="project" value="TreeGrafter"/>
</dbReference>
<dbReference type="EMBL" id="SLXT01000003">
    <property type="protein sequence ID" value="TCP68445.1"/>
    <property type="molecule type" value="Genomic_DNA"/>
</dbReference>
<reference evidence="4 5" key="1">
    <citation type="submission" date="2019-03" db="EMBL/GenBank/DDBJ databases">
        <title>Genomic Encyclopedia of Type Strains, Phase IV (KMG-IV): sequencing the most valuable type-strain genomes for metagenomic binning, comparative biology and taxonomic classification.</title>
        <authorList>
            <person name="Goeker M."/>
        </authorList>
    </citation>
    <scope>NUCLEOTIDE SEQUENCE [LARGE SCALE GENOMIC DNA]</scope>
    <source>
        <strain evidence="4 5">DSM 11170</strain>
    </source>
</reference>
<proteinExistence type="predicted"/>
<dbReference type="GO" id="GO:0046076">
    <property type="term" value="P:dTTP catabolic process"/>
    <property type="evidence" value="ECO:0007669"/>
    <property type="project" value="TreeGrafter"/>
</dbReference>
<dbReference type="GO" id="GO:0006203">
    <property type="term" value="P:dGTP catabolic process"/>
    <property type="evidence" value="ECO:0007669"/>
    <property type="project" value="TreeGrafter"/>
</dbReference>
<dbReference type="InterPro" id="IPR014777">
    <property type="entry name" value="4pyrrole_Mease_sub1"/>
</dbReference>
<dbReference type="SUPFAM" id="SSF53790">
    <property type="entry name" value="Tetrapyrrole methylase"/>
    <property type="match status" value="1"/>
</dbReference>
<keyword evidence="4" id="KW-0489">Methyltransferase</keyword>
<dbReference type="Proteomes" id="UP000294813">
    <property type="component" value="Unassembled WGS sequence"/>
</dbReference>
<dbReference type="Pfam" id="PF00590">
    <property type="entry name" value="TP_methylase"/>
    <property type="match status" value="1"/>
</dbReference>
<dbReference type="SUPFAM" id="SSF101386">
    <property type="entry name" value="all-alpha NTP pyrophosphatases"/>
    <property type="match status" value="2"/>
</dbReference>
<dbReference type="Gene3D" id="3.40.1010.10">
    <property type="entry name" value="Cobalt-precorrin-4 Transmethylase, Domain 1"/>
    <property type="match status" value="1"/>
</dbReference>